<keyword evidence="2" id="KW-0812">Transmembrane</keyword>
<protein>
    <submittedName>
        <fullName evidence="3">Uncharacterized protein</fullName>
    </submittedName>
</protein>
<dbReference type="AlphaFoldDB" id="A0A6G1Q840"/>
<evidence type="ECO:0000313" key="4">
    <source>
        <dbReference type="Proteomes" id="UP000503349"/>
    </source>
</evidence>
<evidence type="ECO:0000256" key="1">
    <source>
        <dbReference type="SAM" id="MobiDB-lite"/>
    </source>
</evidence>
<gene>
    <name evidence="3" type="ORF">EXN66_Car014007</name>
</gene>
<sequence length="124" mass="14072">MSLNSFAIILKNVTQNDNNTYEFVFKDSEGKTWNDTRFLIVTNREEPVCGTWRIMVGIAIGIFIAIGVCLYKRHKGKQTDRGSSSEDPEKTSQDTDDSDDAARGFLPEKLYESFHCASRKPMLL</sequence>
<name>A0A6G1Q840_CHAAH</name>
<evidence type="ECO:0000313" key="3">
    <source>
        <dbReference type="EMBL" id="KAF3698326.1"/>
    </source>
</evidence>
<dbReference type="Proteomes" id="UP000503349">
    <property type="component" value="Chromosome 13"/>
</dbReference>
<feature type="compositionally biased region" description="Basic and acidic residues" evidence="1">
    <location>
        <begin position="77"/>
        <end position="93"/>
    </location>
</feature>
<proteinExistence type="predicted"/>
<organism evidence="3 4">
    <name type="scientific">Channa argus</name>
    <name type="common">Northern snakehead</name>
    <name type="synonym">Ophicephalus argus</name>
    <dbReference type="NCBI Taxonomy" id="215402"/>
    <lineage>
        <taxon>Eukaryota</taxon>
        <taxon>Metazoa</taxon>
        <taxon>Chordata</taxon>
        <taxon>Craniata</taxon>
        <taxon>Vertebrata</taxon>
        <taxon>Euteleostomi</taxon>
        <taxon>Actinopterygii</taxon>
        <taxon>Neopterygii</taxon>
        <taxon>Teleostei</taxon>
        <taxon>Neoteleostei</taxon>
        <taxon>Acanthomorphata</taxon>
        <taxon>Anabantaria</taxon>
        <taxon>Anabantiformes</taxon>
        <taxon>Channoidei</taxon>
        <taxon>Channidae</taxon>
        <taxon>Channa</taxon>
    </lineage>
</organism>
<accession>A0A6G1Q840</accession>
<evidence type="ECO:0000256" key="2">
    <source>
        <dbReference type="SAM" id="Phobius"/>
    </source>
</evidence>
<feature type="transmembrane region" description="Helical" evidence="2">
    <location>
        <begin position="52"/>
        <end position="71"/>
    </location>
</feature>
<reference evidence="3 4" key="1">
    <citation type="submission" date="2019-02" db="EMBL/GenBank/DDBJ databases">
        <title>Opniocepnalus argus genome.</title>
        <authorList>
            <person name="Zhou C."/>
            <person name="Xiao S."/>
        </authorList>
    </citation>
    <scope>NUCLEOTIDE SEQUENCE [LARGE SCALE GENOMIC DNA]</scope>
    <source>
        <strain evidence="3">OARG1902GOOAL</strain>
        <tissue evidence="3">Muscle</tissue>
    </source>
</reference>
<reference evidence="4" key="2">
    <citation type="submission" date="2019-02" db="EMBL/GenBank/DDBJ databases">
        <title>Opniocepnalus argus Var Kimnra genome.</title>
        <authorList>
            <person name="Zhou C."/>
            <person name="Xiao S."/>
        </authorList>
    </citation>
    <scope>NUCLEOTIDE SEQUENCE [LARGE SCALE GENOMIC DNA]</scope>
</reference>
<dbReference type="EMBL" id="CM015724">
    <property type="protein sequence ID" value="KAF3698326.1"/>
    <property type="molecule type" value="Genomic_DNA"/>
</dbReference>
<keyword evidence="2" id="KW-1133">Transmembrane helix</keyword>
<feature type="region of interest" description="Disordered" evidence="1">
    <location>
        <begin position="76"/>
        <end position="102"/>
    </location>
</feature>
<keyword evidence="4" id="KW-1185">Reference proteome</keyword>
<keyword evidence="2" id="KW-0472">Membrane</keyword>